<dbReference type="InterPro" id="IPR001106">
    <property type="entry name" value="Aromatic_Lyase"/>
</dbReference>
<dbReference type="InterPro" id="IPR008948">
    <property type="entry name" value="L-Aspartase-like"/>
</dbReference>
<evidence type="ECO:0000256" key="1">
    <source>
        <dbReference type="ARBA" id="ARBA00023239"/>
    </source>
</evidence>
<dbReference type="Proteomes" id="UP000319514">
    <property type="component" value="Unassembled WGS sequence"/>
</dbReference>
<keyword evidence="3" id="KW-1185">Reference proteome</keyword>
<dbReference type="EMBL" id="VFOQ01000002">
    <property type="protein sequence ID" value="TQL56869.1"/>
    <property type="molecule type" value="Genomic_DNA"/>
</dbReference>
<dbReference type="OrthoDB" id="3278073at2"/>
<evidence type="ECO:0000313" key="3">
    <source>
        <dbReference type="Proteomes" id="UP000319514"/>
    </source>
</evidence>
<evidence type="ECO:0000313" key="2">
    <source>
        <dbReference type="EMBL" id="TQL56869.1"/>
    </source>
</evidence>
<dbReference type="GO" id="GO:0016841">
    <property type="term" value="F:ammonia-lyase activity"/>
    <property type="evidence" value="ECO:0007669"/>
    <property type="project" value="UniProtKB-ARBA"/>
</dbReference>
<dbReference type="SUPFAM" id="SSF48557">
    <property type="entry name" value="L-aspartase-like"/>
    <property type="match status" value="1"/>
</dbReference>
<comment type="caution">
    <text evidence="2">The sequence shown here is derived from an EMBL/GenBank/DDBJ whole genome shotgun (WGS) entry which is preliminary data.</text>
</comment>
<sequence>MTATSTDTVVLDGTRLDLDAMRHVSAGGRLEVAGDGLQVVAKTASLADRLASERPLYGRTTGVGANRDQPVEGEPEAHGVAILRSHAAGWGAPLPAPIVRAALGIRANQLLTGGSGVEPALPLALAEMACGPEEDLPVVHRYGALGTSDLTALAEVGLTLLGERPRAGGHRHRSLAVRSIDALPLMSSHAFTLAEAALGCHALQRISRAALTVSALTWVALNGNLEAVGPAVRTVTPFPGAAEVARVMSDLLEPQHLEPRHIQDFFGLRTWPQVHGPLIDSLDSLRRVIESSVNTASENPVFLAADGLAAHHGAFHAAYVALGLDTALLALTRSAKAGQSRISHLLTDPAAWLPRFLADPTTGASGLLIAEYAAGSALAVIRGQASTPASVQTISVSAGVEDDASFSTTAAVRMGAVVDAYRHLVAVELVCAVRALRMRGIEPGGRLAEALEACRPLPTDLADRDLAPDFALAEELLEALAPLAD</sequence>
<organism evidence="2 3">
    <name type="scientific">Oryzihumus leptocrescens</name>
    <dbReference type="NCBI Taxonomy" id="297536"/>
    <lineage>
        <taxon>Bacteria</taxon>
        <taxon>Bacillati</taxon>
        <taxon>Actinomycetota</taxon>
        <taxon>Actinomycetes</taxon>
        <taxon>Micrococcales</taxon>
        <taxon>Intrasporangiaceae</taxon>
        <taxon>Oryzihumus</taxon>
    </lineage>
</organism>
<protein>
    <submittedName>
        <fullName evidence="2">Histidine ammonia-lyase</fullName>
    </submittedName>
</protein>
<gene>
    <name evidence="2" type="ORF">FB474_3632</name>
</gene>
<dbReference type="PANTHER" id="PTHR10362">
    <property type="entry name" value="HISTIDINE AMMONIA-LYASE"/>
    <property type="match status" value="1"/>
</dbReference>
<accession>A0A542Z944</accession>
<dbReference type="Pfam" id="PF00221">
    <property type="entry name" value="Lyase_aromatic"/>
    <property type="match status" value="1"/>
</dbReference>
<keyword evidence="1 2" id="KW-0456">Lyase</keyword>
<name>A0A542Z944_9MICO</name>
<dbReference type="RefSeq" id="WP_141790236.1">
    <property type="nucleotide sequence ID" value="NZ_BAAAKX010000015.1"/>
</dbReference>
<dbReference type="Gene3D" id="1.20.200.10">
    <property type="entry name" value="Fumarase/aspartase (Central domain)"/>
    <property type="match status" value="1"/>
</dbReference>
<dbReference type="AlphaFoldDB" id="A0A542Z944"/>
<reference evidence="2 3" key="1">
    <citation type="submission" date="2019-06" db="EMBL/GenBank/DDBJ databases">
        <title>Sequencing the genomes of 1000 actinobacteria strains.</title>
        <authorList>
            <person name="Klenk H.-P."/>
        </authorList>
    </citation>
    <scope>NUCLEOTIDE SEQUENCE [LARGE SCALE GENOMIC DNA]</scope>
    <source>
        <strain evidence="2 3">DSM 18082</strain>
    </source>
</reference>
<proteinExistence type="predicted"/>